<dbReference type="PANTHER" id="PTHR11839">
    <property type="entry name" value="UDP/ADP-SUGAR PYROPHOSPHATASE"/>
    <property type="match status" value="1"/>
</dbReference>
<dbReference type="RefSeq" id="WP_027825463.1">
    <property type="nucleotide sequence ID" value="NZ_AZFB01000003.1"/>
</dbReference>
<dbReference type="SUPFAM" id="SSF55811">
    <property type="entry name" value="Nudix"/>
    <property type="match status" value="1"/>
</dbReference>
<dbReference type="GO" id="GO:0019693">
    <property type="term" value="P:ribose phosphate metabolic process"/>
    <property type="evidence" value="ECO:0007669"/>
    <property type="project" value="TreeGrafter"/>
</dbReference>
<keyword evidence="5" id="KW-1185">Reference proteome</keyword>
<evidence type="ECO:0000313" key="5">
    <source>
        <dbReference type="Proteomes" id="UP000051931"/>
    </source>
</evidence>
<dbReference type="PATRIC" id="fig|1122152.4.peg.736"/>
<dbReference type="STRING" id="1122152.GCA_000425905_00159"/>
<dbReference type="GO" id="GO:0016787">
    <property type="term" value="F:hydrolase activity"/>
    <property type="evidence" value="ECO:0007669"/>
    <property type="project" value="UniProtKB-KW"/>
</dbReference>
<gene>
    <name evidence="4" type="ORF">FC23_GL000722</name>
</gene>
<protein>
    <submittedName>
        <fullName evidence="4">NUDIX family hydrolase</fullName>
    </submittedName>
</protein>
<dbReference type="PANTHER" id="PTHR11839:SF18">
    <property type="entry name" value="NUDIX HYDROLASE DOMAIN-CONTAINING PROTEIN"/>
    <property type="match status" value="1"/>
</dbReference>
<comment type="cofactor">
    <cofactor evidence="1">
        <name>Mg(2+)</name>
        <dbReference type="ChEBI" id="CHEBI:18420"/>
    </cofactor>
</comment>
<organism evidence="4 5">
    <name type="scientific">Lactobacillus psittaci DSM 15354</name>
    <dbReference type="NCBI Taxonomy" id="1122152"/>
    <lineage>
        <taxon>Bacteria</taxon>
        <taxon>Bacillati</taxon>
        <taxon>Bacillota</taxon>
        <taxon>Bacilli</taxon>
        <taxon>Lactobacillales</taxon>
        <taxon>Lactobacillaceae</taxon>
        <taxon>Lactobacillus</taxon>
    </lineage>
</organism>
<feature type="domain" description="Nudix hydrolase" evidence="3">
    <location>
        <begin position="40"/>
        <end position="171"/>
    </location>
</feature>
<dbReference type="GO" id="GO:0005829">
    <property type="term" value="C:cytosol"/>
    <property type="evidence" value="ECO:0007669"/>
    <property type="project" value="TreeGrafter"/>
</dbReference>
<dbReference type="Pfam" id="PF00293">
    <property type="entry name" value="NUDIX"/>
    <property type="match status" value="1"/>
</dbReference>
<keyword evidence="2 4" id="KW-0378">Hydrolase</keyword>
<evidence type="ECO:0000256" key="2">
    <source>
        <dbReference type="ARBA" id="ARBA00022801"/>
    </source>
</evidence>
<name>A0A0R1SBP0_9LACO</name>
<evidence type="ECO:0000256" key="1">
    <source>
        <dbReference type="ARBA" id="ARBA00001946"/>
    </source>
</evidence>
<sequence length="188" mass="21343">MDLKETEIASEQVFKGRIVDLSVRTITLPNGKTATREIVKHRPAAAAMAINSENKMLLVEQWREPIKALTLEIPAGLIDDTDASPLDAMKRELNEEGGLKADYWEKVAEFYSSVGFSDEKLYLFYCDTLTKLEDKRDLDEDEFLTSHWYSLSELKQMLSAGKIVDAKTIYAITVWENMILSGSKKQDD</sequence>
<dbReference type="Gene3D" id="3.90.79.10">
    <property type="entry name" value="Nucleoside Triphosphate Pyrophosphohydrolase"/>
    <property type="match status" value="1"/>
</dbReference>
<dbReference type="EMBL" id="AZFB01000003">
    <property type="protein sequence ID" value="KRL63480.1"/>
    <property type="molecule type" value="Genomic_DNA"/>
</dbReference>
<accession>A0A0R1SBP0</accession>
<dbReference type="PROSITE" id="PS51462">
    <property type="entry name" value="NUDIX"/>
    <property type="match status" value="1"/>
</dbReference>
<comment type="caution">
    <text evidence="4">The sequence shown here is derived from an EMBL/GenBank/DDBJ whole genome shotgun (WGS) entry which is preliminary data.</text>
</comment>
<dbReference type="GO" id="GO:0006753">
    <property type="term" value="P:nucleoside phosphate metabolic process"/>
    <property type="evidence" value="ECO:0007669"/>
    <property type="project" value="TreeGrafter"/>
</dbReference>
<dbReference type="CDD" id="cd03424">
    <property type="entry name" value="NUDIX_ADPRase_Nudt5_UGPPase_Nudt14"/>
    <property type="match status" value="1"/>
</dbReference>
<dbReference type="eggNOG" id="COG0494">
    <property type="taxonomic scope" value="Bacteria"/>
</dbReference>
<reference evidence="4 5" key="1">
    <citation type="journal article" date="2015" name="Genome Announc.">
        <title>Expanding the biotechnology potential of lactobacilli through comparative genomics of 213 strains and associated genera.</title>
        <authorList>
            <person name="Sun Z."/>
            <person name="Harris H.M."/>
            <person name="McCann A."/>
            <person name="Guo C."/>
            <person name="Argimon S."/>
            <person name="Zhang W."/>
            <person name="Yang X."/>
            <person name="Jeffery I.B."/>
            <person name="Cooney J.C."/>
            <person name="Kagawa T.F."/>
            <person name="Liu W."/>
            <person name="Song Y."/>
            <person name="Salvetti E."/>
            <person name="Wrobel A."/>
            <person name="Rasinkangas P."/>
            <person name="Parkhill J."/>
            <person name="Rea M.C."/>
            <person name="O'Sullivan O."/>
            <person name="Ritari J."/>
            <person name="Douillard F.P."/>
            <person name="Paul Ross R."/>
            <person name="Yang R."/>
            <person name="Briner A.E."/>
            <person name="Felis G.E."/>
            <person name="de Vos W.M."/>
            <person name="Barrangou R."/>
            <person name="Klaenhammer T.R."/>
            <person name="Caufield P.W."/>
            <person name="Cui Y."/>
            <person name="Zhang H."/>
            <person name="O'Toole P.W."/>
        </authorList>
    </citation>
    <scope>NUCLEOTIDE SEQUENCE [LARGE SCALE GENOMIC DNA]</scope>
    <source>
        <strain evidence="4 5">DSM 15354</strain>
    </source>
</reference>
<dbReference type="InterPro" id="IPR000086">
    <property type="entry name" value="NUDIX_hydrolase_dom"/>
</dbReference>
<evidence type="ECO:0000313" key="4">
    <source>
        <dbReference type="EMBL" id="KRL63480.1"/>
    </source>
</evidence>
<dbReference type="InterPro" id="IPR015797">
    <property type="entry name" value="NUDIX_hydrolase-like_dom_sf"/>
</dbReference>
<dbReference type="AlphaFoldDB" id="A0A0R1SBP0"/>
<dbReference type="Proteomes" id="UP000051931">
    <property type="component" value="Unassembled WGS sequence"/>
</dbReference>
<evidence type="ECO:0000259" key="3">
    <source>
        <dbReference type="PROSITE" id="PS51462"/>
    </source>
</evidence>
<dbReference type="OrthoDB" id="9806150at2"/>
<proteinExistence type="predicted"/>